<protein>
    <submittedName>
        <fullName evidence="1">Uncharacterized protein</fullName>
    </submittedName>
</protein>
<comment type="caution">
    <text evidence="1">The sequence shown here is derived from an EMBL/GenBank/DDBJ whole genome shotgun (WGS) entry which is preliminary data.</text>
</comment>
<keyword evidence="2" id="KW-1185">Reference proteome</keyword>
<evidence type="ECO:0000313" key="2">
    <source>
        <dbReference type="Proteomes" id="UP000276133"/>
    </source>
</evidence>
<accession>A0A3M7RQE2</accession>
<dbReference type="AlphaFoldDB" id="A0A3M7RQE2"/>
<dbReference type="Proteomes" id="UP000276133">
    <property type="component" value="Unassembled WGS sequence"/>
</dbReference>
<sequence length="76" mass="8564">MNRYKIIFLKTNGIEESETEADDGDDELAQLLLAQTSILPSPYMLLLTQDLADQSPTNSSFSLDRTAEKHISYQNI</sequence>
<evidence type="ECO:0000313" key="1">
    <source>
        <dbReference type="EMBL" id="RNA25764.1"/>
    </source>
</evidence>
<proteinExistence type="predicted"/>
<dbReference type="EMBL" id="REGN01002862">
    <property type="protein sequence ID" value="RNA25764.1"/>
    <property type="molecule type" value="Genomic_DNA"/>
</dbReference>
<reference evidence="1 2" key="1">
    <citation type="journal article" date="2018" name="Sci. Rep.">
        <title>Genomic signatures of local adaptation to the degree of environmental predictability in rotifers.</title>
        <authorList>
            <person name="Franch-Gras L."/>
            <person name="Hahn C."/>
            <person name="Garcia-Roger E.M."/>
            <person name="Carmona M.J."/>
            <person name="Serra M."/>
            <person name="Gomez A."/>
        </authorList>
    </citation>
    <scope>NUCLEOTIDE SEQUENCE [LARGE SCALE GENOMIC DNA]</scope>
    <source>
        <strain evidence="1">HYR1</strain>
    </source>
</reference>
<organism evidence="1 2">
    <name type="scientific">Brachionus plicatilis</name>
    <name type="common">Marine rotifer</name>
    <name type="synonym">Brachionus muelleri</name>
    <dbReference type="NCBI Taxonomy" id="10195"/>
    <lineage>
        <taxon>Eukaryota</taxon>
        <taxon>Metazoa</taxon>
        <taxon>Spiralia</taxon>
        <taxon>Gnathifera</taxon>
        <taxon>Rotifera</taxon>
        <taxon>Eurotatoria</taxon>
        <taxon>Monogononta</taxon>
        <taxon>Pseudotrocha</taxon>
        <taxon>Ploima</taxon>
        <taxon>Brachionidae</taxon>
        <taxon>Brachionus</taxon>
    </lineage>
</organism>
<gene>
    <name evidence="1" type="ORF">BpHYR1_038861</name>
</gene>
<name>A0A3M7RQE2_BRAPC</name>